<dbReference type="PROSITE" id="PS50086">
    <property type="entry name" value="TBC_RABGAP"/>
    <property type="match status" value="1"/>
</dbReference>
<comment type="subcellular location">
    <subcellularLocation>
        <location evidence="1">Cytoplasmic vesicle membrane</location>
    </subcellularLocation>
    <subcellularLocation>
        <location evidence="2">Endomembrane system</location>
        <topology evidence="2">Peripheral membrane protein</topology>
    </subcellularLocation>
    <subcellularLocation>
        <location evidence="6">Synapse</location>
    </subcellularLocation>
</comment>
<dbReference type="GO" id="GO:0030659">
    <property type="term" value="C:cytoplasmic vesicle membrane"/>
    <property type="evidence" value="ECO:0007669"/>
    <property type="project" value="UniProtKB-SubCell"/>
</dbReference>
<dbReference type="PANTHER" id="PTHR23354">
    <property type="entry name" value="NUCLEOLAR PROTEIN 7/ESTROGEN RECEPTOR COACTIVATOR-RELATED"/>
    <property type="match status" value="1"/>
</dbReference>
<dbReference type="Pfam" id="PF07534">
    <property type="entry name" value="TLD"/>
    <property type="match status" value="1"/>
</dbReference>
<dbReference type="InterPro" id="IPR006571">
    <property type="entry name" value="TLDc_dom"/>
</dbReference>
<dbReference type="Gene3D" id="1.10.8.270">
    <property type="entry name" value="putative rabgap domain of human tbc1 domain family member 14 like domains"/>
    <property type="match status" value="1"/>
</dbReference>
<dbReference type="InterPro" id="IPR000195">
    <property type="entry name" value="Rab-GAP-TBC_dom"/>
</dbReference>
<evidence type="ECO:0000256" key="3">
    <source>
        <dbReference type="ARBA" id="ARBA00023018"/>
    </source>
</evidence>
<dbReference type="PANTHER" id="PTHR23354:SF122">
    <property type="entry name" value="GTPASE-ACTIVATING PROTEIN SKYWALKER"/>
    <property type="match status" value="1"/>
</dbReference>
<feature type="domain" description="Rab-GAP TBC" evidence="7">
    <location>
        <begin position="1"/>
        <end position="147"/>
    </location>
</feature>
<sequence>DDDLMLPAFVDLDHLHSYFLTNDGIQQAKAVMTILCNYHPDIIYCPLLYPMSCLFLHYMEPEACFNCLQAMLSSTRPYYFTQTKVKTEASKFVLRDLAKKYAKQAYVLMVRSSKTVESVFVTWLWWIFRDLPFQYLVRIIDSFLLEGYKVLYRVALAIMILFAKESNRHGSRNSPVHNISAAISRFCKNMSVDPKRLIKVAFGIRGFNRKEIEKLQEKNEAYLKSLPARDIVPRVVSSPSMGNISIARSFNGPRLRQHVASAILTPEMLQTIWQWIPVRFSLMRPKMLFSSDEHGTAIRTLYNRTEHAAQTILAIKTTRNEIIGAFCSTSWDTRHEKNKPHTSFFGTGETFVFTLYPETHKYPWTGLLGYPPEHTADLFMAGDEHMLVIGSGNGEAIYLDTMMNRCSTTHCNTFDNEPLCSETDFSCQVVEVFGFVE</sequence>
<evidence type="ECO:0000256" key="4">
    <source>
        <dbReference type="ARBA" id="ARBA00023136"/>
    </source>
</evidence>
<dbReference type="OrthoDB" id="10065050at2759"/>
<feature type="domain" description="TLDc" evidence="8">
    <location>
        <begin position="262"/>
        <end position="436"/>
    </location>
</feature>
<reference evidence="9" key="1">
    <citation type="submission" date="2021-04" db="EMBL/GenBank/DDBJ databases">
        <authorList>
            <consortium name="Molecular Ecology Group"/>
        </authorList>
    </citation>
    <scope>NUCLEOTIDE SEQUENCE</scope>
</reference>
<dbReference type="PROSITE" id="PS51886">
    <property type="entry name" value="TLDC"/>
    <property type="match status" value="1"/>
</dbReference>
<dbReference type="SUPFAM" id="SSF47923">
    <property type="entry name" value="Ypt/Rab-GAP domain of gyp1p"/>
    <property type="match status" value="2"/>
</dbReference>
<evidence type="ECO:0000259" key="8">
    <source>
        <dbReference type="PROSITE" id="PS51886"/>
    </source>
</evidence>
<evidence type="ECO:0000313" key="9">
    <source>
        <dbReference type="EMBL" id="CAG5118572.1"/>
    </source>
</evidence>
<dbReference type="GO" id="GO:0012505">
    <property type="term" value="C:endomembrane system"/>
    <property type="evidence" value="ECO:0007669"/>
    <property type="project" value="UniProtKB-SubCell"/>
</dbReference>
<evidence type="ECO:0000256" key="1">
    <source>
        <dbReference type="ARBA" id="ARBA00004156"/>
    </source>
</evidence>
<evidence type="ECO:0000313" key="10">
    <source>
        <dbReference type="Proteomes" id="UP000678393"/>
    </source>
</evidence>
<keyword evidence="4" id="KW-0472">Membrane</keyword>
<keyword evidence="5" id="KW-0968">Cytoplasmic vesicle</keyword>
<evidence type="ECO:0008006" key="11">
    <source>
        <dbReference type="Google" id="ProtNLM"/>
    </source>
</evidence>
<dbReference type="EMBL" id="CAJHNH020000573">
    <property type="protein sequence ID" value="CAG5118572.1"/>
    <property type="molecule type" value="Genomic_DNA"/>
</dbReference>
<dbReference type="Pfam" id="PF00566">
    <property type="entry name" value="RabGAP-TBC"/>
    <property type="match status" value="1"/>
</dbReference>
<protein>
    <recommendedName>
        <fullName evidence="11">TBC1 domain family member 24</fullName>
    </recommendedName>
</protein>
<accession>A0A8S3YSU1</accession>
<dbReference type="InterPro" id="IPR035969">
    <property type="entry name" value="Rab-GAP_TBC_sf"/>
</dbReference>
<feature type="non-terminal residue" evidence="9">
    <location>
        <position position="437"/>
    </location>
</feature>
<evidence type="ECO:0000256" key="2">
    <source>
        <dbReference type="ARBA" id="ARBA00004184"/>
    </source>
</evidence>
<dbReference type="SMART" id="SM00584">
    <property type="entry name" value="TLDc"/>
    <property type="match status" value="1"/>
</dbReference>
<organism evidence="9 10">
    <name type="scientific">Candidula unifasciata</name>
    <dbReference type="NCBI Taxonomy" id="100452"/>
    <lineage>
        <taxon>Eukaryota</taxon>
        <taxon>Metazoa</taxon>
        <taxon>Spiralia</taxon>
        <taxon>Lophotrochozoa</taxon>
        <taxon>Mollusca</taxon>
        <taxon>Gastropoda</taxon>
        <taxon>Heterobranchia</taxon>
        <taxon>Euthyneura</taxon>
        <taxon>Panpulmonata</taxon>
        <taxon>Eupulmonata</taxon>
        <taxon>Stylommatophora</taxon>
        <taxon>Helicina</taxon>
        <taxon>Helicoidea</taxon>
        <taxon>Geomitridae</taxon>
        <taxon>Candidula</taxon>
    </lineage>
</organism>
<evidence type="ECO:0000259" key="7">
    <source>
        <dbReference type="PROSITE" id="PS50086"/>
    </source>
</evidence>
<evidence type="ECO:0000256" key="5">
    <source>
        <dbReference type="ARBA" id="ARBA00023329"/>
    </source>
</evidence>
<dbReference type="Gene3D" id="1.10.472.80">
    <property type="entry name" value="Ypt/Rab-GAP domain of gyp1p, domain 3"/>
    <property type="match status" value="1"/>
</dbReference>
<proteinExistence type="predicted"/>
<dbReference type="AlphaFoldDB" id="A0A8S3YSU1"/>
<name>A0A8S3YSU1_9EUPU</name>
<dbReference type="GO" id="GO:0045202">
    <property type="term" value="C:synapse"/>
    <property type="evidence" value="ECO:0007669"/>
    <property type="project" value="UniProtKB-SubCell"/>
</dbReference>
<gene>
    <name evidence="9" type="ORF">CUNI_LOCUS4130</name>
</gene>
<comment type="caution">
    <text evidence="9">The sequence shown here is derived from an EMBL/GenBank/DDBJ whole genome shotgun (WGS) entry which is preliminary data.</text>
</comment>
<evidence type="ECO:0000256" key="6">
    <source>
        <dbReference type="ARBA" id="ARBA00034103"/>
    </source>
</evidence>
<keyword evidence="3" id="KW-0770">Synapse</keyword>
<keyword evidence="10" id="KW-1185">Reference proteome</keyword>
<dbReference type="Proteomes" id="UP000678393">
    <property type="component" value="Unassembled WGS sequence"/>
</dbReference>